<dbReference type="GO" id="GO:0030018">
    <property type="term" value="C:Z disc"/>
    <property type="evidence" value="ECO:0007669"/>
    <property type="project" value="InterPro"/>
</dbReference>
<reference evidence="3 4" key="1">
    <citation type="journal article" date="2013" name="Proc. Natl. Acad. Sci. U.S.A.">
        <title>The king cobra genome reveals dynamic gene evolution and adaptation in the snake venom system.</title>
        <authorList>
            <person name="Vonk F.J."/>
            <person name="Casewell N.R."/>
            <person name="Henkel C.V."/>
            <person name="Heimberg A.M."/>
            <person name="Jansen H.J."/>
            <person name="McCleary R.J."/>
            <person name="Kerkkamp H.M."/>
            <person name="Vos R.A."/>
            <person name="Guerreiro I."/>
            <person name="Calvete J.J."/>
            <person name="Wuster W."/>
            <person name="Woods A.E."/>
            <person name="Logan J.M."/>
            <person name="Harrison R.A."/>
            <person name="Castoe T.A."/>
            <person name="de Koning A.P."/>
            <person name="Pollock D.D."/>
            <person name="Yandell M."/>
            <person name="Calderon D."/>
            <person name="Renjifo C."/>
            <person name="Currier R.B."/>
            <person name="Salgado D."/>
            <person name="Pla D."/>
            <person name="Sanz L."/>
            <person name="Hyder A.S."/>
            <person name="Ribeiro J.M."/>
            <person name="Arntzen J.W."/>
            <person name="van den Thillart G.E."/>
            <person name="Boetzer M."/>
            <person name="Pirovano W."/>
            <person name="Dirks R.P."/>
            <person name="Spaink H.P."/>
            <person name="Duboule D."/>
            <person name="McGlinn E."/>
            <person name="Kini R.M."/>
            <person name="Richardson M.K."/>
        </authorList>
    </citation>
    <scope>NUCLEOTIDE SEQUENCE</scope>
    <source>
        <tissue evidence="3">Blood</tissue>
    </source>
</reference>
<accession>V8P2Q8</accession>
<comment type="similarity">
    <text evidence="1">Belongs to the myozenin family.</text>
</comment>
<comment type="caution">
    <text evidence="3">The sequence shown here is derived from an EMBL/GenBank/DDBJ whole genome shotgun (WGS) entry which is preliminary data.</text>
</comment>
<keyword evidence="4" id="KW-1185">Reference proteome</keyword>
<sequence>MATGETNAPIFLNLNIYYFFVSSAPELDLGKKVSTPQDLMMEELSLSLNRGSRLYQQRQKRVQRFVLENPTGYRAVSHISILGKNSYQDVSREQKQEVAMQASYMASGGSYPEYNGVETIKGWRPAHYTEGKENYQNDINHMEASGKRAPPQVPQKTDKVLRMSKALNPSAIAPGYSGPLKEVPPEKFNRTAIPKGYQSPWGRFFCNADHQVDVENHLPEPRKVNNSDLRNFNRTPTPFGGPLLIDAFPGFDVVVPLADAMNDVMLLSERPSFNRAPQGWIQVMPESEDL</sequence>
<proteinExistence type="inferred from homology"/>
<dbReference type="AlphaFoldDB" id="V8P2Q8"/>
<gene>
    <name evidence="3" type="primary">MYOZ3</name>
    <name evidence="3" type="ORF">L345_05388</name>
</gene>
<name>V8P2Q8_OPHHA</name>
<dbReference type="GO" id="GO:0003779">
    <property type="term" value="F:actin binding"/>
    <property type="evidence" value="ECO:0007669"/>
    <property type="project" value="TreeGrafter"/>
</dbReference>
<dbReference type="PANTHER" id="PTHR15941">
    <property type="entry name" value="MYOZENIN"/>
    <property type="match status" value="1"/>
</dbReference>
<evidence type="ECO:0000313" key="4">
    <source>
        <dbReference type="Proteomes" id="UP000018936"/>
    </source>
</evidence>
<keyword evidence="2" id="KW-0597">Phosphoprotein</keyword>
<organism evidence="3 4">
    <name type="scientific">Ophiophagus hannah</name>
    <name type="common">King cobra</name>
    <name type="synonym">Naja hannah</name>
    <dbReference type="NCBI Taxonomy" id="8665"/>
    <lineage>
        <taxon>Eukaryota</taxon>
        <taxon>Metazoa</taxon>
        <taxon>Chordata</taxon>
        <taxon>Craniata</taxon>
        <taxon>Vertebrata</taxon>
        <taxon>Euteleostomi</taxon>
        <taxon>Lepidosauria</taxon>
        <taxon>Squamata</taxon>
        <taxon>Bifurcata</taxon>
        <taxon>Unidentata</taxon>
        <taxon>Episquamata</taxon>
        <taxon>Toxicofera</taxon>
        <taxon>Serpentes</taxon>
        <taxon>Colubroidea</taxon>
        <taxon>Elapidae</taxon>
        <taxon>Elapinae</taxon>
        <taxon>Ophiophagus</taxon>
    </lineage>
</organism>
<dbReference type="Pfam" id="PF05556">
    <property type="entry name" value="Calsarcin"/>
    <property type="match status" value="1"/>
</dbReference>
<evidence type="ECO:0000256" key="1">
    <source>
        <dbReference type="ARBA" id="ARBA00009126"/>
    </source>
</evidence>
<dbReference type="OrthoDB" id="9887337at2759"/>
<evidence type="ECO:0000256" key="2">
    <source>
        <dbReference type="ARBA" id="ARBA00022553"/>
    </source>
</evidence>
<dbReference type="Proteomes" id="UP000018936">
    <property type="component" value="Unassembled WGS sequence"/>
</dbReference>
<dbReference type="GO" id="GO:0031433">
    <property type="term" value="F:telethonin binding"/>
    <property type="evidence" value="ECO:0007669"/>
    <property type="project" value="TreeGrafter"/>
</dbReference>
<protein>
    <submittedName>
        <fullName evidence="3">Myozenin-3</fullName>
    </submittedName>
</protein>
<dbReference type="InterPro" id="IPR008438">
    <property type="entry name" value="MYOZ"/>
</dbReference>
<dbReference type="PANTHER" id="PTHR15941:SF15">
    <property type="entry name" value="MYOZENIN-3"/>
    <property type="match status" value="1"/>
</dbReference>
<feature type="non-terminal residue" evidence="3">
    <location>
        <position position="1"/>
    </location>
</feature>
<dbReference type="GO" id="GO:0051373">
    <property type="term" value="F:FATZ binding"/>
    <property type="evidence" value="ECO:0007669"/>
    <property type="project" value="TreeGrafter"/>
</dbReference>
<dbReference type="EMBL" id="AZIM01000929">
    <property type="protein sequence ID" value="ETE68809.1"/>
    <property type="molecule type" value="Genomic_DNA"/>
</dbReference>
<dbReference type="GO" id="GO:0015629">
    <property type="term" value="C:actin cytoskeleton"/>
    <property type="evidence" value="ECO:0007669"/>
    <property type="project" value="TreeGrafter"/>
</dbReference>
<evidence type="ECO:0000313" key="3">
    <source>
        <dbReference type="EMBL" id="ETE68809.1"/>
    </source>
</evidence>